<dbReference type="Pfam" id="PF14322">
    <property type="entry name" value="SusD-like_3"/>
    <property type="match status" value="1"/>
</dbReference>
<dbReference type="InterPro" id="IPR033985">
    <property type="entry name" value="SusD-like_N"/>
</dbReference>
<evidence type="ECO:0000256" key="3">
    <source>
        <dbReference type="ARBA" id="ARBA00022729"/>
    </source>
</evidence>
<reference evidence="8 9" key="1">
    <citation type="journal article" date="2009" name="Appl. Environ. Microbiol.">
        <title>Novel features of the polysaccharide-digesting gliding bacterium Flavobacterium johnsoniae as revealed by genome sequence analysis.</title>
        <authorList>
            <person name="McBride M.J."/>
            <person name="Xie G."/>
            <person name="Martens E.C."/>
            <person name="Lapidus A."/>
            <person name="Henrissat B."/>
            <person name="Rhodes R.G."/>
            <person name="Goltsman E."/>
            <person name="Wang W."/>
            <person name="Xu J."/>
            <person name="Hunnicutt D.W."/>
            <person name="Staroscik A.M."/>
            <person name="Hoover T.R."/>
            <person name="Cheng Y.Q."/>
            <person name="Stein J.L."/>
        </authorList>
    </citation>
    <scope>NUCLEOTIDE SEQUENCE [LARGE SCALE GENOMIC DNA]</scope>
    <source>
        <strain evidence="9">ATCC 17061 / DSM 2064 / JCM 8514 / BCRC 14874 / CCUG 350202 / NBRC 14942 / NCIMB 11054 / UW101</strain>
    </source>
</reference>
<dbReference type="eggNOG" id="COG3193">
    <property type="taxonomic scope" value="Bacteria"/>
</dbReference>
<evidence type="ECO:0000256" key="5">
    <source>
        <dbReference type="ARBA" id="ARBA00023237"/>
    </source>
</evidence>
<dbReference type="HOGENOM" id="CLU_015553_3_1_10"/>
<dbReference type="AlphaFoldDB" id="A5FDZ2"/>
<name>A5FDZ2_FLAJ1</name>
<dbReference type="Gene3D" id="1.25.40.390">
    <property type="match status" value="1"/>
</dbReference>
<dbReference type="STRING" id="376686.Fjoh_3557"/>
<dbReference type="CDD" id="cd08977">
    <property type="entry name" value="SusD"/>
    <property type="match status" value="1"/>
</dbReference>
<gene>
    <name evidence="8" type="ordered locus">Fjoh_3557</name>
</gene>
<sequence length="467" mass="52164">MLLNMKNIKFIIKSELLSVTFSFLFSACTGFTDVDLPSSQLTATAVFQEKSTATAGMVDIYSKMRDKGLLTGYTSGLSVQLGLYADELSFYGSPATIQANFYNNTLMQTDTALLDLWNSSYSQIYAANSVIEGVSASAKLSAADKQQLMGEAIFVRSLIHFYLLNTFGPIPYINSTNYKNNSTVSRLPEKSVYEKIKNDLELASDLLPEAYAGSDRTRPNKFAAKALLARVCLYMELWEEAANAASAVLNQTDLYKWPQSINNLFEKQSLSTIWQFIPATTGANTYEGISFVFLQGPPALVAVSSDLYNAFTSEDLRKVQWIKTVSNGSSTWYHAYKYKNQSSTAASMEYSIVLRLAEQYLIRAESRAHTGDLIGAKEDLNKTRNLAGLTNTASVTAEEILQSVYRERQLELFTEFGHRFFDLKRTGRLNEVLSPVKAQWNTSDRLFPLPESELLLNPNLLPQNEGY</sequence>
<dbReference type="PROSITE" id="PS51257">
    <property type="entry name" value="PROKAR_LIPOPROTEIN"/>
    <property type="match status" value="1"/>
</dbReference>
<feature type="domain" description="SusD-like N-terminal" evidence="7">
    <location>
        <begin position="99"/>
        <end position="233"/>
    </location>
</feature>
<keyword evidence="9" id="KW-1185">Reference proteome</keyword>
<keyword evidence="3" id="KW-0732">Signal</keyword>
<dbReference type="Proteomes" id="UP000006694">
    <property type="component" value="Chromosome"/>
</dbReference>
<evidence type="ECO:0000313" key="9">
    <source>
        <dbReference type="Proteomes" id="UP000006694"/>
    </source>
</evidence>
<dbReference type="InterPro" id="IPR012944">
    <property type="entry name" value="SusD_RagB_dom"/>
</dbReference>
<evidence type="ECO:0000256" key="4">
    <source>
        <dbReference type="ARBA" id="ARBA00023136"/>
    </source>
</evidence>
<dbReference type="EMBL" id="CP000685">
    <property type="protein sequence ID" value="ABQ06571.1"/>
    <property type="molecule type" value="Genomic_DNA"/>
</dbReference>
<dbReference type="GO" id="GO:0009279">
    <property type="term" value="C:cell outer membrane"/>
    <property type="evidence" value="ECO:0007669"/>
    <property type="project" value="UniProtKB-SubCell"/>
</dbReference>
<dbReference type="KEGG" id="fjo:Fjoh_3557"/>
<feature type="domain" description="RagB/SusD" evidence="6">
    <location>
        <begin position="326"/>
        <end position="467"/>
    </location>
</feature>
<keyword evidence="5" id="KW-0998">Cell outer membrane</keyword>
<dbReference type="SUPFAM" id="SSF48452">
    <property type="entry name" value="TPR-like"/>
    <property type="match status" value="1"/>
</dbReference>
<protein>
    <submittedName>
        <fullName evidence="8">RagB/SusD domain protein</fullName>
    </submittedName>
</protein>
<evidence type="ECO:0000259" key="7">
    <source>
        <dbReference type="Pfam" id="PF14322"/>
    </source>
</evidence>
<organism evidence="8 9">
    <name type="scientific">Flavobacterium johnsoniae (strain ATCC 17061 / DSM 2064 / JCM 8514 / BCRC 14874 / CCUG 350202 / NBRC 14942 / NCIMB 11054 / UW101)</name>
    <name type="common">Cytophaga johnsonae</name>
    <dbReference type="NCBI Taxonomy" id="376686"/>
    <lineage>
        <taxon>Bacteria</taxon>
        <taxon>Pseudomonadati</taxon>
        <taxon>Bacteroidota</taxon>
        <taxon>Flavobacteriia</taxon>
        <taxon>Flavobacteriales</taxon>
        <taxon>Flavobacteriaceae</taxon>
        <taxon>Flavobacterium</taxon>
    </lineage>
</organism>
<accession>A5FDZ2</accession>
<evidence type="ECO:0000256" key="2">
    <source>
        <dbReference type="ARBA" id="ARBA00006275"/>
    </source>
</evidence>
<proteinExistence type="inferred from homology"/>
<keyword evidence="4" id="KW-0472">Membrane</keyword>
<dbReference type="Pfam" id="PF07980">
    <property type="entry name" value="SusD_RagB"/>
    <property type="match status" value="1"/>
</dbReference>
<evidence type="ECO:0000259" key="6">
    <source>
        <dbReference type="Pfam" id="PF07980"/>
    </source>
</evidence>
<evidence type="ECO:0000256" key="1">
    <source>
        <dbReference type="ARBA" id="ARBA00004442"/>
    </source>
</evidence>
<dbReference type="InterPro" id="IPR011990">
    <property type="entry name" value="TPR-like_helical_dom_sf"/>
</dbReference>
<comment type="subcellular location">
    <subcellularLocation>
        <location evidence="1">Cell outer membrane</location>
    </subcellularLocation>
</comment>
<evidence type="ECO:0000313" key="8">
    <source>
        <dbReference type="EMBL" id="ABQ06571.1"/>
    </source>
</evidence>
<comment type="similarity">
    <text evidence="2">Belongs to the SusD family.</text>
</comment>